<reference evidence="2" key="1">
    <citation type="submission" date="2018-11" db="EMBL/GenBank/DDBJ databases">
        <authorList>
            <consortium name="Pathogen Informatics"/>
        </authorList>
    </citation>
    <scope>NUCLEOTIDE SEQUENCE</scope>
</reference>
<evidence type="ECO:0000256" key="1">
    <source>
        <dbReference type="SAM" id="MobiDB-lite"/>
    </source>
</evidence>
<proteinExistence type="predicted"/>
<accession>A0A448X802</accession>
<feature type="region of interest" description="Disordered" evidence="1">
    <location>
        <begin position="1"/>
        <end position="20"/>
    </location>
</feature>
<dbReference type="EMBL" id="CAAALY010111962">
    <property type="protein sequence ID" value="VEL30395.1"/>
    <property type="molecule type" value="Genomic_DNA"/>
</dbReference>
<comment type="caution">
    <text evidence="2">The sequence shown here is derived from an EMBL/GenBank/DDBJ whole genome shotgun (WGS) entry which is preliminary data.</text>
</comment>
<evidence type="ECO:0000313" key="3">
    <source>
        <dbReference type="Proteomes" id="UP000784294"/>
    </source>
</evidence>
<dbReference type="AlphaFoldDB" id="A0A448X802"/>
<evidence type="ECO:0000313" key="2">
    <source>
        <dbReference type="EMBL" id="VEL30395.1"/>
    </source>
</evidence>
<name>A0A448X802_9PLAT</name>
<sequence length="66" mass="7302">MGGVSGLSRGRCGFEDRTGPAEKGIFFSYQRIQLSVESHRLSSVELTSRGTDWPELDLRAQLGTEE</sequence>
<organism evidence="2 3">
    <name type="scientific">Protopolystoma xenopodis</name>
    <dbReference type="NCBI Taxonomy" id="117903"/>
    <lineage>
        <taxon>Eukaryota</taxon>
        <taxon>Metazoa</taxon>
        <taxon>Spiralia</taxon>
        <taxon>Lophotrochozoa</taxon>
        <taxon>Platyhelminthes</taxon>
        <taxon>Monogenea</taxon>
        <taxon>Polyopisthocotylea</taxon>
        <taxon>Polystomatidea</taxon>
        <taxon>Polystomatidae</taxon>
        <taxon>Protopolystoma</taxon>
    </lineage>
</organism>
<protein>
    <submittedName>
        <fullName evidence="2">Uncharacterized protein</fullName>
    </submittedName>
</protein>
<dbReference type="Proteomes" id="UP000784294">
    <property type="component" value="Unassembled WGS sequence"/>
</dbReference>
<keyword evidence="3" id="KW-1185">Reference proteome</keyword>
<gene>
    <name evidence="2" type="ORF">PXEA_LOCUS23835</name>
</gene>